<reference evidence="1" key="1">
    <citation type="submission" date="2022-04" db="EMBL/GenBank/DDBJ databases">
        <title>Desulfatitalea alkaliphila sp. nov., a novel anaerobic sulfate-reducing bacterium isolated from terrestrial mud volcano, Taman Peninsula, Russia.</title>
        <authorList>
            <person name="Khomyakova M.A."/>
            <person name="Merkel A.Y."/>
            <person name="Slobodkin A.I."/>
        </authorList>
    </citation>
    <scope>NUCLEOTIDE SEQUENCE</scope>
    <source>
        <strain evidence="1">M08but</strain>
    </source>
</reference>
<proteinExistence type="predicted"/>
<gene>
    <name evidence="1" type="ORF">MRX98_18630</name>
</gene>
<name>A0AA41R6V2_9BACT</name>
<protein>
    <submittedName>
        <fullName evidence="1">DUF6178 family protein</fullName>
    </submittedName>
</protein>
<dbReference type="Proteomes" id="UP001165427">
    <property type="component" value="Unassembled WGS sequence"/>
</dbReference>
<dbReference type="RefSeq" id="WP_246913626.1">
    <property type="nucleotide sequence ID" value="NZ_JALJRB010000029.1"/>
</dbReference>
<accession>A0AA41R6V2</accession>
<organism evidence="1 2">
    <name type="scientific">Desulfatitalea alkaliphila</name>
    <dbReference type="NCBI Taxonomy" id="2929485"/>
    <lineage>
        <taxon>Bacteria</taxon>
        <taxon>Pseudomonadati</taxon>
        <taxon>Thermodesulfobacteriota</taxon>
        <taxon>Desulfobacteria</taxon>
        <taxon>Desulfobacterales</taxon>
        <taxon>Desulfosarcinaceae</taxon>
        <taxon>Desulfatitalea</taxon>
    </lineage>
</organism>
<keyword evidence="2" id="KW-1185">Reference proteome</keyword>
<evidence type="ECO:0000313" key="1">
    <source>
        <dbReference type="EMBL" id="MCJ8502597.1"/>
    </source>
</evidence>
<dbReference type="EMBL" id="JALJRB010000029">
    <property type="protein sequence ID" value="MCJ8502597.1"/>
    <property type="molecule type" value="Genomic_DNA"/>
</dbReference>
<dbReference type="Pfam" id="PF19676">
    <property type="entry name" value="DUF6178"/>
    <property type="match status" value="1"/>
</dbReference>
<comment type="caution">
    <text evidence="1">The sequence shown here is derived from an EMBL/GenBank/DDBJ whole genome shotgun (WGS) entry which is preliminary data.</text>
</comment>
<sequence>MSGVQSEGKGKGVHVRQERERALAADRRRVLSLPPEQALDAVLTHPYPVTLVQSMAEEDLYLLVHAIGPDDALPVLGLASNDQWEYVLDMEVWHRDRVHPHQLTEWLSRLLRADGDRFTHWVTGPQQNLLAYYFFRNIELHVREYEEDPAEVGDGFSSEDDVHYVRMRPYPDSNPQAQAMRDQFLGDLLRRLSVYDYPLYRGLLLTSAGVLGPETEEELLRLRNVRLAEKGFLPFEEAVGVYQPLRVADLLRRGRKPDMGGGRPVASYPIPDAATGTPAGAGRFAAILARIQDELLLQRLQTEFAALCNQVIVADLQQVREREALARVVEKVAGYIGIGLELAEAAGDGSDPYGAANLLKSHFLADLFRVGYGRALALKWRADRWRRESWFEANGWPLAFWGESWLGVLGGLLIKKPLFHDNYATGVLYREFATMADIAVTEMVLDRIMAVDRLLVDMAVGPPPRPIEGLITYQNLLLTAWAHHQLGTNEGTLVTVAPLPLDLFRLFFDGLWPTTGQPRRIGPQQRQDLLDWLSAAGGWPTARIAEEVGPVVDGLFGRVEEELATVAAKDIDPRFVQPLFLVAADHS</sequence>
<dbReference type="InterPro" id="IPR045750">
    <property type="entry name" value="DUF6178"/>
</dbReference>
<dbReference type="AlphaFoldDB" id="A0AA41R6V2"/>
<evidence type="ECO:0000313" key="2">
    <source>
        <dbReference type="Proteomes" id="UP001165427"/>
    </source>
</evidence>